<dbReference type="EnsemblPlants" id="AET2Gv20630600.3">
    <property type="protein sequence ID" value="AET2Gv20630600.3"/>
    <property type="gene ID" value="AET2Gv20630600"/>
</dbReference>
<dbReference type="PANTHER" id="PTHR31087:SF85">
    <property type="entry name" value="PROTEIN LURP-ONE-RELATED 7"/>
    <property type="match status" value="1"/>
</dbReference>
<proteinExistence type="inferred from homology"/>
<dbReference type="InterPro" id="IPR025659">
    <property type="entry name" value="Tubby-like_C"/>
</dbReference>
<sequence>FFHPLLNHSPFLPAPTDDLFLNQRPACSPLAMDGTNAAAAAPPPVPMAAPVVPVDLTVVKKLLGGGGDLAVHDASGGLAFRVTAADGCGRRCGGRALLDASGSTLVTARTSEGAWQAFRGISWEQTDIIFSTKVICASSDRKEVHVFVPPRSTSEEQKPSYILVGNPSRRACTIIRGNSIVAQVPNEGDAFSRKALSP</sequence>
<evidence type="ECO:0000313" key="2">
    <source>
        <dbReference type="EnsemblPlants" id="AET2Gv20630600.3"/>
    </source>
</evidence>
<organism evidence="2 3">
    <name type="scientific">Aegilops tauschii subsp. strangulata</name>
    <name type="common">Goatgrass</name>
    <dbReference type="NCBI Taxonomy" id="200361"/>
    <lineage>
        <taxon>Eukaryota</taxon>
        <taxon>Viridiplantae</taxon>
        <taxon>Streptophyta</taxon>
        <taxon>Embryophyta</taxon>
        <taxon>Tracheophyta</taxon>
        <taxon>Spermatophyta</taxon>
        <taxon>Magnoliopsida</taxon>
        <taxon>Liliopsida</taxon>
        <taxon>Poales</taxon>
        <taxon>Poaceae</taxon>
        <taxon>BOP clade</taxon>
        <taxon>Pooideae</taxon>
        <taxon>Triticodae</taxon>
        <taxon>Triticeae</taxon>
        <taxon>Triticinae</taxon>
        <taxon>Aegilops</taxon>
    </lineage>
</organism>
<dbReference type="AlphaFoldDB" id="A0A453BU34"/>
<dbReference type="Pfam" id="PF04525">
    <property type="entry name" value="LOR"/>
    <property type="match status" value="1"/>
</dbReference>
<protein>
    <submittedName>
        <fullName evidence="2">Uncharacterized protein</fullName>
    </submittedName>
</protein>
<comment type="similarity">
    <text evidence="1">Belongs to the LOR family.</text>
</comment>
<dbReference type="SUPFAM" id="SSF54518">
    <property type="entry name" value="Tubby C-terminal domain-like"/>
    <property type="match status" value="1"/>
</dbReference>
<evidence type="ECO:0000313" key="3">
    <source>
        <dbReference type="Proteomes" id="UP000015105"/>
    </source>
</evidence>
<accession>A0A453BU34</accession>
<dbReference type="InterPro" id="IPR038595">
    <property type="entry name" value="LOR_sf"/>
</dbReference>
<dbReference type="STRING" id="200361.A0A453BU34"/>
<dbReference type="Proteomes" id="UP000015105">
    <property type="component" value="Chromosome 2D"/>
</dbReference>
<keyword evidence="3" id="KW-1185">Reference proteome</keyword>
<reference evidence="2" key="4">
    <citation type="submission" date="2019-03" db="UniProtKB">
        <authorList>
            <consortium name="EnsemblPlants"/>
        </authorList>
    </citation>
    <scope>IDENTIFICATION</scope>
</reference>
<dbReference type="Gene3D" id="2.40.160.200">
    <property type="entry name" value="LURP1-related"/>
    <property type="match status" value="1"/>
</dbReference>
<reference evidence="2" key="3">
    <citation type="journal article" date="2017" name="Nature">
        <title>Genome sequence of the progenitor of the wheat D genome Aegilops tauschii.</title>
        <authorList>
            <person name="Luo M.C."/>
            <person name="Gu Y.Q."/>
            <person name="Puiu D."/>
            <person name="Wang H."/>
            <person name="Twardziok S.O."/>
            <person name="Deal K.R."/>
            <person name="Huo N."/>
            <person name="Zhu T."/>
            <person name="Wang L."/>
            <person name="Wang Y."/>
            <person name="McGuire P.E."/>
            <person name="Liu S."/>
            <person name="Long H."/>
            <person name="Ramasamy R.K."/>
            <person name="Rodriguez J.C."/>
            <person name="Van S.L."/>
            <person name="Yuan L."/>
            <person name="Wang Z."/>
            <person name="Xia Z."/>
            <person name="Xiao L."/>
            <person name="Anderson O.D."/>
            <person name="Ouyang S."/>
            <person name="Liang Y."/>
            <person name="Zimin A.V."/>
            <person name="Pertea G."/>
            <person name="Qi P."/>
            <person name="Bennetzen J.L."/>
            <person name="Dai X."/>
            <person name="Dawson M.W."/>
            <person name="Muller H.G."/>
            <person name="Kugler K."/>
            <person name="Rivarola-Duarte L."/>
            <person name="Spannagl M."/>
            <person name="Mayer K.F.X."/>
            <person name="Lu F.H."/>
            <person name="Bevan M.W."/>
            <person name="Leroy P."/>
            <person name="Li P."/>
            <person name="You F.M."/>
            <person name="Sun Q."/>
            <person name="Liu Z."/>
            <person name="Lyons E."/>
            <person name="Wicker T."/>
            <person name="Salzberg S.L."/>
            <person name="Devos K.M."/>
            <person name="Dvorak J."/>
        </authorList>
    </citation>
    <scope>NUCLEOTIDE SEQUENCE [LARGE SCALE GENOMIC DNA]</scope>
    <source>
        <strain evidence="2">cv. AL8/78</strain>
    </source>
</reference>
<reference evidence="3" key="1">
    <citation type="journal article" date="2014" name="Science">
        <title>Ancient hybridizations among the ancestral genomes of bread wheat.</title>
        <authorList>
            <consortium name="International Wheat Genome Sequencing Consortium,"/>
            <person name="Marcussen T."/>
            <person name="Sandve S.R."/>
            <person name="Heier L."/>
            <person name="Spannagl M."/>
            <person name="Pfeifer M."/>
            <person name="Jakobsen K.S."/>
            <person name="Wulff B.B."/>
            <person name="Steuernagel B."/>
            <person name="Mayer K.F."/>
            <person name="Olsen O.A."/>
        </authorList>
    </citation>
    <scope>NUCLEOTIDE SEQUENCE [LARGE SCALE GENOMIC DNA]</scope>
    <source>
        <strain evidence="3">cv. AL8/78</strain>
    </source>
</reference>
<dbReference type="Gramene" id="AET2Gv20630600.3">
    <property type="protein sequence ID" value="AET2Gv20630600.3"/>
    <property type="gene ID" value="AET2Gv20630600"/>
</dbReference>
<dbReference type="InterPro" id="IPR007612">
    <property type="entry name" value="LOR"/>
</dbReference>
<reference evidence="2" key="5">
    <citation type="journal article" date="2021" name="G3 (Bethesda)">
        <title>Aegilops tauschii genome assembly Aet v5.0 features greater sequence contiguity and improved annotation.</title>
        <authorList>
            <person name="Wang L."/>
            <person name="Zhu T."/>
            <person name="Rodriguez J.C."/>
            <person name="Deal K.R."/>
            <person name="Dubcovsky J."/>
            <person name="McGuire P.E."/>
            <person name="Lux T."/>
            <person name="Spannagl M."/>
            <person name="Mayer K.F.X."/>
            <person name="Baldrich P."/>
            <person name="Meyers B.C."/>
            <person name="Huo N."/>
            <person name="Gu Y.Q."/>
            <person name="Zhou H."/>
            <person name="Devos K.M."/>
            <person name="Bennetzen J.L."/>
            <person name="Unver T."/>
            <person name="Budak H."/>
            <person name="Gulick P.J."/>
            <person name="Galiba G."/>
            <person name="Kalapos B."/>
            <person name="Nelson D.R."/>
            <person name="Li P."/>
            <person name="You F.M."/>
            <person name="Luo M.C."/>
            <person name="Dvorak J."/>
        </authorList>
    </citation>
    <scope>NUCLEOTIDE SEQUENCE [LARGE SCALE GENOMIC DNA]</scope>
    <source>
        <strain evidence="2">cv. AL8/78</strain>
    </source>
</reference>
<name>A0A453BU34_AEGTS</name>
<reference evidence="3" key="2">
    <citation type="journal article" date="2017" name="Nat. Plants">
        <title>The Aegilops tauschii genome reveals multiple impacts of transposons.</title>
        <authorList>
            <person name="Zhao G."/>
            <person name="Zou C."/>
            <person name="Li K."/>
            <person name="Wang K."/>
            <person name="Li T."/>
            <person name="Gao L."/>
            <person name="Zhang X."/>
            <person name="Wang H."/>
            <person name="Yang Z."/>
            <person name="Liu X."/>
            <person name="Jiang W."/>
            <person name="Mao L."/>
            <person name="Kong X."/>
            <person name="Jiao Y."/>
            <person name="Jia J."/>
        </authorList>
    </citation>
    <scope>NUCLEOTIDE SEQUENCE [LARGE SCALE GENOMIC DNA]</scope>
    <source>
        <strain evidence="3">cv. AL8/78</strain>
    </source>
</reference>
<dbReference type="PANTHER" id="PTHR31087">
    <property type="match status" value="1"/>
</dbReference>
<evidence type="ECO:0000256" key="1">
    <source>
        <dbReference type="ARBA" id="ARBA00005437"/>
    </source>
</evidence>